<protein>
    <submittedName>
        <fullName evidence="1">Uncharacterized protein</fullName>
    </submittedName>
</protein>
<evidence type="ECO:0000313" key="1">
    <source>
        <dbReference type="EMBL" id="KKP46910.1"/>
    </source>
</evidence>
<comment type="caution">
    <text evidence="1">The sequence shown here is derived from an EMBL/GenBank/DDBJ whole genome shotgun (WGS) entry which is preliminary data.</text>
</comment>
<accession>A0A0G0C6N2</accession>
<proteinExistence type="predicted"/>
<gene>
    <name evidence="1" type="ORF">UR38_C0007G0038</name>
</gene>
<evidence type="ECO:0000313" key="2">
    <source>
        <dbReference type="Proteomes" id="UP000033995"/>
    </source>
</evidence>
<dbReference type="EMBL" id="LBOZ01000007">
    <property type="protein sequence ID" value="KKP46910.1"/>
    <property type="molecule type" value="Genomic_DNA"/>
</dbReference>
<dbReference type="Proteomes" id="UP000033995">
    <property type="component" value="Unassembled WGS sequence"/>
</dbReference>
<organism evidence="1 2">
    <name type="scientific">Candidatus Woesebacteria bacterium GW2011_GWA2_33_28</name>
    <dbReference type="NCBI Taxonomy" id="1618561"/>
    <lineage>
        <taxon>Bacteria</taxon>
        <taxon>Candidatus Woeseibacteriota</taxon>
    </lineage>
</organism>
<dbReference type="AlphaFoldDB" id="A0A0G0C6N2"/>
<sequence>MPKEDYQRLMAAAVVNADQGEPLLSGVPKKIEKVLRGGYMGISYHFTKDEIDFLKNVDAIDLADFAKQTAGYWD</sequence>
<reference evidence="1 2" key="1">
    <citation type="journal article" date="2015" name="Nature">
        <title>rRNA introns, odd ribosomes, and small enigmatic genomes across a large radiation of phyla.</title>
        <authorList>
            <person name="Brown C.T."/>
            <person name="Hug L.A."/>
            <person name="Thomas B.C."/>
            <person name="Sharon I."/>
            <person name="Castelle C.J."/>
            <person name="Singh A."/>
            <person name="Wilkins M.J."/>
            <person name="Williams K.H."/>
            <person name="Banfield J.F."/>
        </authorList>
    </citation>
    <scope>NUCLEOTIDE SEQUENCE [LARGE SCALE GENOMIC DNA]</scope>
</reference>
<name>A0A0G0C6N2_9BACT</name>